<evidence type="ECO:0000313" key="3">
    <source>
        <dbReference type="EMBL" id="GGH81770.1"/>
    </source>
</evidence>
<name>A0A917MZ56_9BACT</name>
<dbReference type="InterPro" id="IPR052894">
    <property type="entry name" value="AsmA-related"/>
</dbReference>
<dbReference type="RefSeq" id="WP_188958638.1">
    <property type="nucleotide sequence ID" value="NZ_BMIB01000006.1"/>
</dbReference>
<dbReference type="GO" id="GO:0090313">
    <property type="term" value="P:regulation of protein targeting to membrane"/>
    <property type="evidence" value="ECO:0007669"/>
    <property type="project" value="TreeGrafter"/>
</dbReference>
<keyword evidence="1" id="KW-0472">Membrane</keyword>
<evidence type="ECO:0000259" key="2">
    <source>
        <dbReference type="Pfam" id="PF05170"/>
    </source>
</evidence>
<keyword evidence="1" id="KW-0812">Transmembrane</keyword>
<keyword evidence="1" id="KW-1133">Transmembrane helix</keyword>
<protein>
    <recommendedName>
        <fullName evidence="2">AsmA domain-containing protein</fullName>
    </recommendedName>
</protein>
<sequence>MKEWIRHKAVRISAMVLLALIALVTIAIVIAQIYISSHKSELLQNINQQLSKTLKGDVHIQDLEVNAWAHFPQINVSLQKVTITDSQYHRPLANIQEVSTRIPVLSVLRKNVLVRYVRLYKGKVHLFTDSSGYTNTYLLSVKPGTSSAKTEKKQIIIREIELEEVDAIAENLQKHKRFEVYFKKLDARIRKKDSLVLLDVRENVVVKGLGFNLEKGSYLADKPLSGRWKMTYNVAQKTLSFPQTDVKIDGHPFMLKGEFVFGDSSSARFALDINTRKIAYQKAASLLTQHIQQKLGIVGLDRPLHLTARLEGSLGPRQTPHVQVRAEIKDNILVTPLARFESCDFLAYFTNEVVAGLPRNDENSRIMLTSFSAAWGGALFKGQQVVLDNLKQPRLAFDVNSQCALSALDNKIGLQTLRFLQGTAEVNLRYNGPIGINADITRYLSGNLFINDGTVHYEPRDLTFSQCKGQLEFSPDEIHTTGMECSVGRNHFRVKLEGNNLSTLYEDAGIQKASLYCEVGTGYLNLADFRSLFNSGKRRKAPTRNIRKLAQAASRFDDLLEKGEFRLKIAADTIELNHFSATQLTGEVVFNSNDWQIRNVSVQHGGGSLQLRGNLQQLANNTHKASTDITLTNVDVRKTFYAFDNFGQHGITSANLRGRLSAHANLRLMLNNRGDIVGNTMNGLVFFSLKDGELVKFEPLENIKNFIFRDKDLSHVQFAELKDSLIIKDSEIKIKRMEIHSSIMTLYVEGLYSLRGNTDISIQIPLHNFVSAQEKNPRNKGANAKMGASIHLRARPDLKGNIKIGLDLFKKYRKAHKNDPP</sequence>
<feature type="domain" description="AsmA" evidence="2">
    <location>
        <begin position="8"/>
        <end position="136"/>
    </location>
</feature>
<dbReference type="PANTHER" id="PTHR30441:SF8">
    <property type="entry name" value="DUF748 DOMAIN-CONTAINING PROTEIN"/>
    <property type="match status" value="1"/>
</dbReference>
<reference evidence="3" key="1">
    <citation type="journal article" date="2014" name="Int. J. Syst. Evol. Microbiol.">
        <title>Complete genome sequence of Corynebacterium casei LMG S-19264T (=DSM 44701T), isolated from a smear-ripened cheese.</title>
        <authorList>
            <consortium name="US DOE Joint Genome Institute (JGI-PGF)"/>
            <person name="Walter F."/>
            <person name="Albersmeier A."/>
            <person name="Kalinowski J."/>
            <person name="Ruckert C."/>
        </authorList>
    </citation>
    <scope>NUCLEOTIDE SEQUENCE</scope>
    <source>
        <strain evidence="3">CGMCC 1.15290</strain>
    </source>
</reference>
<accession>A0A917MZ56</accession>
<dbReference type="PANTHER" id="PTHR30441">
    <property type="entry name" value="DUF748 DOMAIN-CONTAINING PROTEIN"/>
    <property type="match status" value="1"/>
</dbReference>
<dbReference type="AlphaFoldDB" id="A0A917MZ56"/>
<dbReference type="Proteomes" id="UP000627292">
    <property type="component" value="Unassembled WGS sequence"/>
</dbReference>
<evidence type="ECO:0000256" key="1">
    <source>
        <dbReference type="SAM" id="Phobius"/>
    </source>
</evidence>
<dbReference type="EMBL" id="BMIB01000006">
    <property type="protein sequence ID" value="GGH81770.1"/>
    <property type="molecule type" value="Genomic_DNA"/>
</dbReference>
<dbReference type="InterPro" id="IPR007844">
    <property type="entry name" value="AsmA"/>
</dbReference>
<comment type="caution">
    <text evidence="3">The sequence shown here is derived from an EMBL/GenBank/DDBJ whole genome shotgun (WGS) entry which is preliminary data.</text>
</comment>
<proteinExistence type="predicted"/>
<organism evidence="3 4">
    <name type="scientific">Filimonas zeae</name>
    <dbReference type="NCBI Taxonomy" id="1737353"/>
    <lineage>
        <taxon>Bacteria</taxon>
        <taxon>Pseudomonadati</taxon>
        <taxon>Bacteroidota</taxon>
        <taxon>Chitinophagia</taxon>
        <taxon>Chitinophagales</taxon>
        <taxon>Chitinophagaceae</taxon>
        <taxon>Filimonas</taxon>
    </lineage>
</organism>
<keyword evidence="4" id="KW-1185">Reference proteome</keyword>
<feature type="transmembrane region" description="Helical" evidence="1">
    <location>
        <begin position="12"/>
        <end position="35"/>
    </location>
</feature>
<dbReference type="GO" id="GO:0005886">
    <property type="term" value="C:plasma membrane"/>
    <property type="evidence" value="ECO:0007669"/>
    <property type="project" value="TreeGrafter"/>
</dbReference>
<gene>
    <name evidence="3" type="ORF">GCM10011379_54660</name>
</gene>
<reference evidence="3" key="2">
    <citation type="submission" date="2020-09" db="EMBL/GenBank/DDBJ databases">
        <authorList>
            <person name="Sun Q."/>
            <person name="Zhou Y."/>
        </authorList>
    </citation>
    <scope>NUCLEOTIDE SEQUENCE</scope>
    <source>
        <strain evidence="3">CGMCC 1.15290</strain>
    </source>
</reference>
<evidence type="ECO:0000313" key="4">
    <source>
        <dbReference type="Proteomes" id="UP000627292"/>
    </source>
</evidence>
<dbReference type="Pfam" id="PF05170">
    <property type="entry name" value="AsmA"/>
    <property type="match status" value="1"/>
</dbReference>